<dbReference type="GO" id="GO:0005524">
    <property type="term" value="F:ATP binding"/>
    <property type="evidence" value="ECO:0007669"/>
    <property type="project" value="UniProtKB-KW"/>
</dbReference>
<dbReference type="EMBL" id="JAGEPF010000010">
    <property type="protein sequence ID" value="MBO2459252.1"/>
    <property type="molecule type" value="Genomic_DNA"/>
</dbReference>
<keyword evidence="1" id="KW-0418">Kinase</keyword>
<dbReference type="SUPFAM" id="SSF55874">
    <property type="entry name" value="ATPase domain of HSP90 chaperone/DNA topoisomerase II/histidine kinase"/>
    <property type="match status" value="1"/>
</dbReference>
<dbReference type="PANTHER" id="PTHR35526">
    <property type="entry name" value="ANTI-SIGMA-F FACTOR RSBW-RELATED"/>
    <property type="match status" value="1"/>
</dbReference>
<accession>A0ABS3RR94</accession>
<dbReference type="CDD" id="cd16936">
    <property type="entry name" value="HATPase_RsbW-like"/>
    <property type="match status" value="1"/>
</dbReference>
<protein>
    <submittedName>
        <fullName evidence="3">ATP-binding protein</fullName>
    </submittedName>
</protein>
<evidence type="ECO:0000313" key="4">
    <source>
        <dbReference type="Proteomes" id="UP000680206"/>
    </source>
</evidence>
<name>A0ABS3RR94_9ACTN</name>
<keyword evidence="1" id="KW-0723">Serine/threonine-protein kinase</keyword>
<dbReference type="PANTHER" id="PTHR35526:SF3">
    <property type="entry name" value="ANTI-SIGMA-F FACTOR RSBW"/>
    <property type="match status" value="1"/>
</dbReference>
<keyword evidence="1" id="KW-0808">Transferase</keyword>
<comment type="caution">
    <text evidence="3">The sequence shown here is derived from an EMBL/GenBank/DDBJ whole genome shotgun (WGS) entry which is preliminary data.</text>
</comment>
<dbReference type="InterPro" id="IPR003594">
    <property type="entry name" value="HATPase_dom"/>
</dbReference>
<proteinExistence type="predicted"/>
<evidence type="ECO:0000259" key="2">
    <source>
        <dbReference type="Pfam" id="PF13581"/>
    </source>
</evidence>
<keyword evidence="4" id="KW-1185">Reference proteome</keyword>
<feature type="domain" description="Histidine kinase/HSP90-like ATPase" evidence="2">
    <location>
        <begin position="12"/>
        <end position="136"/>
    </location>
</feature>
<reference evidence="3 4" key="1">
    <citation type="submission" date="2021-03" db="EMBL/GenBank/DDBJ databases">
        <title>Actinomadura violae sp. nov., isolated from lichen in Thailand.</title>
        <authorList>
            <person name="Kanchanasin P."/>
            <person name="Saeng-In P."/>
            <person name="Phongsopitanun W."/>
            <person name="Yuki M."/>
            <person name="Kudo T."/>
            <person name="Ohkuma M."/>
            <person name="Tanasupawat S."/>
        </authorList>
    </citation>
    <scope>NUCLEOTIDE SEQUENCE [LARGE SCALE GENOMIC DNA]</scope>
    <source>
        <strain evidence="3 4">LCR2-06</strain>
    </source>
</reference>
<evidence type="ECO:0000256" key="1">
    <source>
        <dbReference type="ARBA" id="ARBA00022527"/>
    </source>
</evidence>
<organism evidence="3 4">
    <name type="scientific">Actinomadura violacea</name>
    <dbReference type="NCBI Taxonomy" id="2819934"/>
    <lineage>
        <taxon>Bacteria</taxon>
        <taxon>Bacillati</taxon>
        <taxon>Actinomycetota</taxon>
        <taxon>Actinomycetes</taxon>
        <taxon>Streptosporangiales</taxon>
        <taxon>Thermomonosporaceae</taxon>
        <taxon>Actinomadura</taxon>
    </lineage>
</organism>
<keyword evidence="3" id="KW-0067">ATP-binding</keyword>
<sequence>MAPVPLVACVLAAPASAGLVRTLLRSRLADWGLSHRADDVELIAGELLANAAEYAPYLEMRVEFTLAPDGVRLGVWDSSDALPMVKPLGPVDVSPDAAALDEGHDDGTGGWGLPLVEALSVRCGVDRTPPQGKWVWSVIAC</sequence>
<dbReference type="InterPro" id="IPR050267">
    <property type="entry name" value="Anti-sigma-factor_SerPK"/>
</dbReference>
<dbReference type="Gene3D" id="3.30.565.10">
    <property type="entry name" value="Histidine kinase-like ATPase, C-terminal domain"/>
    <property type="match status" value="1"/>
</dbReference>
<dbReference type="Pfam" id="PF13581">
    <property type="entry name" value="HATPase_c_2"/>
    <property type="match status" value="1"/>
</dbReference>
<dbReference type="Proteomes" id="UP000680206">
    <property type="component" value="Unassembled WGS sequence"/>
</dbReference>
<keyword evidence="3" id="KW-0547">Nucleotide-binding</keyword>
<dbReference type="InterPro" id="IPR036890">
    <property type="entry name" value="HATPase_C_sf"/>
</dbReference>
<gene>
    <name evidence="3" type="ORF">J4709_16865</name>
</gene>
<dbReference type="RefSeq" id="WP_208241761.1">
    <property type="nucleotide sequence ID" value="NZ_JAGEPF010000010.1"/>
</dbReference>
<evidence type="ECO:0000313" key="3">
    <source>
        <dbReference type="EMBL" id="MBO2459252.1"/>
    </source>
</evidence>